<dbReference type="PANTHER" id="PTHR45778">
    <property type="entry name" value="PURPLE ACID PHOSPHATASE-RELATED"/>
    <property type="match status" value="1"/>
</dbReference>
<evidence type="ECO:0000313" key="2">
    <source>
        <dbReference type="Proteomes" id="UP000001514"/>
    </source>
</evidence>
<accession>D8RGD4</accession>
<dbReference type="SUPFAM" id="SSF56300">
    <property type="entry name" value="Metallo-dependent phosphatases"/>
    <property type="match status" value="1"/>
</dbReference>
<dbReference type="Gene3D" id="3.60.21.10">
    <property type="match status" value="1"/>
</dbReference>
<dbReference type="InterPro" id="IPR029052">
    <property type="entry name" value="Metallo-depent_PP-like"/>
</dbReference>
<dbReference type="HOGENOM" id="CLU_1181890_0_0_1"/>
<dbReference type="STRING" id="88036.D8RGD4"/>
<name>D8RGD4_SELML</name>
<reference evidence="1 2" key="1">
    <citation type="journal article" date="2011" name="Science">
        <title>The Selaginella genome identifies genetic changes associated with the evolution of vascular plants.</title>
        <authorList>
            <person name="Banks J.A."/>
            <person name="Nishiyama T."/>
            <person name="Hasebe M."/>
            <person name="Bowman J.L."/>
            <person name="Gribskov M."/>
            <person name="dePamphilis C."/>
            <person name="Albert V.A."/>
            <person name="Aono N."/>
            <person name="Aoyama T."/>
            <person name="Ambrose B.A."/>
            <person name="Ashton N.W."/>
            <person name="Axtell M.J."/>
            <person name="Barker E."/>
            <person name="Barker M.S."/>
            <person name="Bennetzen J.L."/>
            <person name="Bonawitz N.D."/>
            <person name="Chapple C."/>
            <person name="Cheng C."/>
            <person name="Correa L.G."/>
            <person name="Dacre M."/>
            <person name="DeBarry J."/>
            <person name="Dreyer I."/>
            <person name="Elias M."/>
            <person name="Engstrom E.M."/>
            <person name="Estelle M."/>
            <person name="Feng L."/>
            <person name="Finet C."/>
            <person name="Floyd S.K."/>
            <person name="Frommer W.B."/>
            <person name="Fujita T."/>
            <person name="Gramzow L."/>
            <person name="Gutensohn M."/>
            <person name="Harholt J."/>
            <person name="Hattori M."/>
            <person name="Heyl A."/>
            <person name="Hirai T."/>
            <person name="Hiwatashi Y."/>
            <person name="Ishikawa M."/>
            <person name="Iwata M."/>
            <person name="Karol K.G."/>
            <person name="Koehler B."/>
            <person name="Kolukisaoglu U."/>
            <person name="Kubo M."/>
            <person name="Kurata T."/>
            <person name="Lalonde S."/>
            <person name="Li K."/>
            <person name="Li Y."/>
            <person name="Litt A."/>
            <person name="Lyons E."/>
            <person name="Manning G."/>
            <person name="Maruyama T."/>
            <person name="Michael T.P."/>
            <person name="Mikami K."/>
            <person name="Miyazaki S."/>
            <person name="Morinaga S."/>
            <person name="Murata T."/>
            <person name="Mueller-Roeber B."/>
            <person name="Nelson D.R."/>
            <person name="Obara M."/>
            <person name="Oguri Y."/>
            <person name="Olmstead R.G."/>
            <person name="Onodera N."/>
            <person name="Petersen B.L."/>
            <person name="Pils B."/>
            <person name="Prigge M."/>
            <person name="Rensing S.A."/>
            <person name="Riano-Pachon D.M."/>
            <person name="Roberts A.W."/>
            <person name="Sato Y."/>
            <person name="Scheller H.V."/>
            <person name="Schulz B."/>
            <person name="Schulz C."/>
            <person name="Shakirov E.V."/>
            <person name="Shibagaki N."/>
            <person name="Shinohara N."/>
            <person name="Shippen D.E."/>
            <person name="Soerensen I."/>
            <person name="Sotooka R."/>
            <person name="Sugimoto N."/>
            <person name="Sugita M."/>
            <person name="Sumikawa N."/>
            <person name="Tanurdzic M."/>
            <person name="Theissen G."/>
            <person name="Ulvskov P."/>
            <person name="Wakazuki S."/>
            <person name="Weng J.K."/>
            <person name="Willats W.W."/>
            <person name="Wipf D."/>
            <person name="Wolf P.G."/>
            <person name="Yang L."/>
            <person name="Zimmer A.D."/>
            <person name="Zhu Q."/>
            <person name="Mitros T."/>
            <person name="Hellsten U."/>
            <person name="Loque D."/>
            <person name="Otillar R."/>
            <person name="Salamov A."/>
            <person name="Schmutz J."/>
            <person name="Shapiro H."/>
            <person name="Lindquist E."/>
            <person name="Lucas S."/>
            <person name="Rokhsar D."/>
            <person name="Grigoriev I.V."/>
        </authorList>
    </citation>
    <scope>NUCLEOTIDE SEQUENCE [LARGE SCALE GENOMIC DNA]</scope>
</reference>
<dbReference type="Gramene" id="EFJ29019">
    <property type="protein sequence ID" value="EFJ29019"/>
    <property type="gene ID" value="SELMODRAFT_410945"/>
</dbReference>
<dbReference type="EMBL" id="GL377578">
    <property type="protein sequence ID" value="EFJ29019.1"/>
    <property type="molecule type" value="Genomic_DNA"/>
</dbReference>
<evidence type="ECO:0000313" key="1">
    <source>
        <dbReference type="EMBL" id="EFJ29019.1"/>
    </source>
</evidence>
<organism evidence="2">
    <name type="scientific">Selaginella moellendorffii</name>
    <name type="common">Spikemoss</name>
    <dbReference type="NCBI Taxonomy" id="88036"/>
    <lineage>
        <taxon>Eukaryota</taxon>
        <taxon>Viridiplantae</taxon>
        <taxon>Streptophyta</taxon>
        <taxon>Embryophyta</taxon>
        <taxon>Tracheophyta</taxon>
        <taxon>Lycopodiopsida</taxon>
        <taxon>Selaginellales</taxon>
        <taxon>Selaginellaceae</taxon>
        <taxon>Selaginella</taxon>
    </lineage>
</organism>
<dbReference type="PANTHER" id="PTHR45778:SF3">
    <property type="entry name" value="PURPLE ACID PHOSPHATASE"/>
    <property type="match status" value="1"/>
</dbReference>
<dbReference type="KEGG" id="smo:SELMODRAFT_410945"/>
<protein>
    <submittedName>
        <fullName evidence="1">Uncharacterized protein</fullName>
    </submittedName>
</protein>
<gene>
    <name evidence="1" type="ORF">SELMODRAFT_410945</name>
</gene>
<dbReference type="AlphaFoldDB" id="D8RGD4"/>
<sequence length="235" mass="26742">MNLSKAFLLAIWHRPIVLHRRYKSSKASRLQCLLGFNQNLSGANESEENHRVLCKEQANLWAMKCTSELYFLLVRNGAAYMVLSAWCPVFDKCMACFLFYKSIHNVAVGSCLHFSVTVPVASKTVYMTAIENHKRYYPGSGSLYNTPDSGGKCGVPYRTYFRMPVQDIWYSMAISPMHFTVISTEHDWSLTREQYTWMKSDLESVDRFSTPWIVFTGCGSEICSSCGTIALEKQG</sequence>
<proteinExistence type="predicted"/>
<dbReference type="InParanoid" id="D8RGD4"/>
<dbReference type="Proteomes" id="UP000001514">
    <property type="component" value="Unassembled WGS sequence"/>
</dbReference>
<keyword evidence="2" id="KW-1185">Reference proteome</keyword>
<dbReference type="eggNOG" id="KOG1378">
    <property type="taxonomic scope" value="Eukaryota"/>
</dbReference>